<gene>
    <name evidence="2" type="ORF">ANCDUO_27647</name>
</gene>
<dbReference type="EMBL" id="KN795808">
    <property type="protein sequence ID" value="KIH42368.1"/>
    <property type="molecule type" value="Genomic_DNA"/>
</dbReference>
<reference evidence="2 3" key="1">
    <citation type="submission" date="2013-12" db="EMBL/GenBank/DDBJ databases">
        <title>Draft genome of the parsitic nematode Ancylostoma duodenale.</title>
        <authorList>
            <person name="Mitreva M."/>
        </authorList>
    </citation>
    <scope>NUCLEOTIDE SEQUENCE [LARGE SCALE GENOMIC DNA]</scope>
    <source>
        <strain evidence="2 3">Zhejiang</strain>
    </source>
</reference>
<dbReference type="AlphaFoldDB" id="A0A0C2BF78"/>
<dbReference type="OrthoDB" id="5854300at2759"/>
<feature type="compositionally biased region" description="Basic and acidic residues" evidence="1">
    <location>
        <begin position="45"/>
        <end position="72"/>
    </location>
</feature>
<evidence type="ECO:0000256" key="1">
    <source>
        <dbReference type="SAM" id="MobiDB-lite"/>
    </source>
</evidence>
<feature type="non-terminal residue" evidence="2">
    <location>
        <position position="104"/>
    </location>
</feature>
<proteinExistence type="predicted"/>
<sequence>MSNFFPPHMSHQQGTSRDDSHLDIDTSGNFPGMKIDPSPGATALSEKETEEQAEKKATSDRLEAIEKDRKQADQQVEALTKRRERLKNIKKESEQEVKEVPNGE</sequence>
<keyword evidence="3" id="KW-1185">Reference proteome</keyword>
<accession>A0A0C2BF78</accession>
<organism evidence="2 3">
    <name type="scientific">Ancylostoma duodenale</name>
    <dbReference type="NCBI Taxonomy" id="51022"/>
    <lineage>
        <taxon>Eukaryota</taxon>
        <taxon>Metazoa</taxon>
        <taxon>Ecdysozoa</taxon>
        <taxon>Nematoda</taxon>
        <taxon>Chromadorea</taxon>
        <taxon>Rhabditida</taxon>
        <taxon>Rhabditina</taxon>
        <taxon>Rhabditomorpha</taxon>
        <taxon>Strongyloidea</taxon>
        <taxon>Ancylostomatidae</taxon>
        <taxon>Ancylostomatinae</taxon>
        <taxon>Ancylostoma</taxon>
    </lineage>
</organism>
<evidence type="ECO:0000313" key="2">
    <source>
        <dbReference type="EMBL" id="KIH42368.1"/>
    </source>
</evidence>
<dbReference type="Proteomes" id="UP000054047">
    <property type="component" value="Unassembled WGS sequence"/>
</dbReference>
<evidence type="ECO:0000313" key="3">
    <source>
        <dbReference type="Proteomes" id="UP000054047"/>
    </source>
</evidence>
<feature type="region of interest" description="Disordered" evidence="1">
    <location>
        <begin position="1"/>
        <end position="76"/>
    </location>
</feature>
<protein>
    <submittedName>
        <fullName evidence="2">ATP synthase F0, B subunit domain protein</fullName>
    </submittedName>
</protein>
<name>A0A0C2BF78_9BILA</name>